<gene>
    <name evidence="2" type="ORF">METZ01_LOCUS239175</name>
</gene>
<keyword evidence="1" id="KW-0472">Membrane</keyword>
<dbReference type="AlphaFoldDB" id="A0A382HIL0"/>
<dbReference type="EMBL" id="UINC01061104">
    <property type="protein sequence ID" value="SVB86321.1"/>
    <property type="molecule type" value="Genomic_DNA"/>
</dbReference>
<proteinExistence type="predicted"/>
<feature type="transmembrane region" description="Helical" evidence="1">
    <location>
        <begin position="6"/>
        <end position="24"/>
    </location>
</feature>
<reference evidence="2" key="1">
    <citation type="submission" date="2018-05" db="EMBL/GenBank/DDBJ databases">
        <authorList>
            <person name="Lanie J.A."/>
            <person name="Ng W.-L."/>
            <person name="Kazmierczak K.M."/>
            <person name="Andrzejewski T.M."/>
            <person name="Davidsen T.M."/>
            <person name="Wayne K.J."/>
            <person name="Tettelin H."/>
            <person name="Glass J.I."/>
            <person name="Rusch D."/>
            <person name="Podicherti R."/>
            <person name="Tsui H.-C.T."/>
            <person name="Winkler M.E."/>
        </authorList>
    </citation>
    <scope>NUCLEOTIDE SEQUENCE</scope>
</reference>
<sequence length="43" mass="4993">MVDSYTFFTLIVALMATNVYFPNYRHKRLSIFSFAAGWLTGEL</sequence>
<evidence type="ECO:0000256" key="1">
    <source>
        <dbReference type="SAM" id="Phobius"/>
    </source>
</evidence>
<accession>A0A382HIL0</accession>
<organism evidence="2">
    <name type="scientific">marine metagenome</name>
    <dbReference type="NCBI Taxonomy" id="408172"/>
    <lineage>
        <taxon>unclassified sequences</taxon>
        <taxon>metagenomes</taxon>
        <taxon>ecological metagenomes</taxon>
    </lineage>
</organism>
<keyword evidence="1" id="KW-0812">Transmembrane</keyword>
<name>A0A382HIL0_9ZZZZ</name>
<protein>
    <submittedName>
        <fullName evidence="2">Uncharacterized protein</fullName>
    </submittedName>
</protein>
<keyword evidence="1" id="KW-1133">Transmembrane helix</keyword>
<evidence type="ECO:0000313" key="2">
    <source>
        <dbReference type="EMBL" id="SVB86321.1"/>
    </source>
</evidence>
<feature type="non-terminal residue" evidence="2">
    <location>
        <position position="43"/>
    </location>
</feature>